<dbReference type="PANTHER" id="PTHR10015">
    <property type="entry name" value="HEAT SHOCK TRANSCRIPTION FACTOR"/>
    <property type="match status" value="1"/>
</dbReference>
<dbReference type="FunFam" id="1.10.10.10:FF:000037">
    <property type="entry name" value="Heat stress transcription factor B-4"/>
    <property type="match status" value="1"/>
</dbReference>
<dbReference type="PROSITE" id="PS00434">
    <property type="entry name" value="HSF_DOMAIN"/>
    <property type="match status" value="1"/>
</dbReference>
<evidence type="ECO:0000256" key="11">
    <source>
        <dbReference type="SAM" id="MobiDB-lite"/>
    </source>
</evidence>
<reference evidence="13 14" key="1">
    <citation type="submission" date="2023-10" db="EMBL/GenBank/DDBJ databases">
        <title>Chromosome-scale genome assembly provides insights into flower coloration mechanisms of Canna indica.</title>
        <authorList>
            <person name="Li C."/>
        </authorList>
    </citation>
    <scope>NUCLEOTIDE SEQUENCE [LARGE SCALE GENOMIC DNA]</scope>
    <source>
        <tissue evidence="13">Flower</tissue>
    </source>
</reference>
<keyword evidence="14" id="KW-1185">Reference proteome</keyword>
<dbReference type="InterPro" id="IPR036390">
    <property type="entry name" value="WH_DNA-bd_sf"/>
</dbReference>
<dbReference type="AlphaFoldDB" id="A0AAQ3JW95"/>
<evidence type="ECO:0000256" key="9">
    <source>
        <dbReference type="RuleBase" id="RU004020"/>
    </source>
</evidence>
<evidence type="ECO:0000313" key="13">
    <source>
        <dbReference type="EMBL" id="WOK96197.1"/>
    </source>
</evidence>
<evidence type="ECO:0000256" key="2">
    <source>
        <dbReference type="ARBA" id="ARBA00011233"/>
    </source>
</evidence>
<gene>
    <name evidence="13" type="ORF">Cni_G04904</name>
</gene>
<keyword evidence="6" id="KW-0238">DNA-binding</keyword>
<comment type="subunit">
    <text evidence="2">Homotrimer.</text>
</comment>
<dbReference type="Pfam" id="PF00447">
    <property type="entry name" value="HSF_DNA-bind"/>
    <property type="match status" value="1"/>
</dbReference>
<dbReference type="InterPro" id="IPR000232">
    <property type="entry name" value="HSF_DNA-bd"/>
</dbReference>
<evidence type="ECO:0000256" key="7">
    <source>
        <dbReference type="ARBA" id="ARBA00023163"/>
    </source>
</evidence>
<organism evidence="13 14">
    <name type="scientific">Canna indica</name>
    <name type="common">Indian-shot</name>
    <dbReference type="NCBI Taxonomy" id="4628"/>
    <lineage>
        <taxon>Eukaryota</taxon>
        <taxon>Viridiplantae</taxon>
        <taxon>Streptophyta</taxon>
        <taxon>Embryophyta</taxon>
        <taxon>Tracheophyta</taxon>
        <taxon>Spermatophyta</taxon>
        <taxon>Magnoliopsida</taxon>
        <taxon>Liliopsida</taxon>
        <taxon>Zingiberales</taxon>
        <taxon>Cannaceae</taxon>
        <taxon>Canna</taxon>
    </lineage>
</organism>
<evidence type="ECO:0000256" key="5">
    <source>
        <dbReference type="ARBA" id="ARBA00023016"/>
    </source>
</evidence>
<dbReference type="SMART" id="SM00415">
    <property type="entry name" value="HSF"/>
    <property type="match status" value="1"/>
</dbReference>
<accession>A0AAQ3JW95</accession>
<feature type="coiled-coil region" evidence="10">
    <location>
        <begin position="151"/>
        <end position="178"/>
    </location>
</feature>
<proteinExistence type="inferred from homology"/>
<keyword evidence="4" id="KW-0805">Transcription regulation</keyword>
<dbReference type="Proteomes" id="UP001327560">
    <property type="component" value="Chromosome 2"/>
</dbReference>
<dbReference type="GO" id="GO:0003700">
    <property type="term" value="F:DNA-binding transcription factor activity"/>
    <property type="evidence" value="ECO:0007669"/>
    <property type="project" value="InterPro"/>
</dbReference>
<dbReference type="PANTHER" id="PTHR10015:SF285">
    <property type="entry name" value="HEAT STRESS TRANSCRIPTION FACTOR B-3"/>
    <property type="match status" value="1"/>
</dbReference>
<dbReference type="GO" id="GO:0006357">
    <property type="term" value="P:regulation of transcription by RNA polymerase II"/>
    <property type="evidence" value="ECO:0007669"/>
    <property type="project" value="TreeGrafter"/>
</dbReference>
<dbReference type="Gene3D" id="1.10.10.10">
    <property type="entry name" value="Winged helix-like DNA-binding domain superfamily/Winged helix DNA-binding domain"/>
    <property type="match status" value="1"/>
</dbReference>
<keyword evidence="3" id="KW-0597">Phosphoprotein</keyword>
<sequence length="297" mass="32970">MGRNGGAPAPFLVKTHQMVEDGDTDDVISWGAKGTSFVVWKPAEFARDLLPIHFKHNNFSSFVRQLNTYGFRKVVPDKWEFANDNFRRGEQKLLCNIRRRKATPAPQVPSSGKATADKNHRHPPSTSNSGEVRSSSSASSLPTLLPPPEHLLELTSENEKLRSDNQILNSELAQAKRHYQELLDFLSNFVDVSHLKRGVLVQEHDAARVGTDQLETEAEKNIAAEDGKGQCLKLFGVLLKGLKGEELSDKDRRQKRGRCEEGIDGCSVGERPMKMGFGLPWMGVSNTVQHGGSKVCN</sequence>
<name>A0AAQ3JW95_9LILI</name>
<feature type="compositionally biased region" description="Low complexity" evidence="11">
    <location>
        <begin position="125"/>
        <end position="143"/>
    </location>
</feature>
<evidence type="ECO:0000256" key="10">
    <source>
        <dbReference type="SAM" id="Coils"/>
    </source>
</evidence>
<dbReference type="PRINTS" id="PR00056">
    <property type="entry name" value="HSFDOMAIN"/>
</dbReference>
<dbReference type="InterPro" id="IPR036388">
    <property type="entry name" value="WH-like_DNA-bd_sf"/>
</dbReference>
<evidence type="ECO:0000259" key="12">
    <source>
        <dbReference type="PROSITE" id="PS00434"/>
    </source>
</evidence>
<keyword evidence="7" id="KW-0804">Transcription</keyword>
<evidence type="ECO:0000256" key="6">
    <source>
        <dbReference type="ARBA" id="ARBA00023125"/>
    </source>
</evidence>
<feature type="domain" description="HSF-type DNA-binding" evidence="12">
    <location>
        <begin position="50"/>
        <end position="74"/>
    </location>
</feature>
<feature type="region of interest" description="Disordered" evidence="11">
    <location>
        <begin position="97"/>
        <end position="148"/>
    </location>
</feature>
<comment type="similarity">
    <text evidence="9">Belongs to the HSF family.</text>
</comment>
<evidence type="ECO:0000256" key="8">
    <source>
        <dbReference type="ARBA" id="ARBA00023242"/>
    </source>
</evidence>
<comment type="subcellular location">
    <subcellularLocation>
        <location evidence="1">Nucleus</location>
    </subcellularLocation>
</comment>
<dbReference type="EMBL" id="CP136891">
    <property type="protein sequence ID" value="WOK96197.1"/>
    <property type="molecule type" value="Genomic_DNA"/>
</dbReference>
<keyword evidence="8" id="KW-0539">Nucleus</keyword>
<evidence type="ECO:0000256" key="4">
    <source>
        <dbReference type="ARBA" id="ARBA00023015"/>
    </source>
</evidence>
<evidence type="ECO:0000313" key="14">
    <source>
        <dbReference type="Proteomes" id="UP001327560"/>
    </source>
</evidence>
<dbReference type="SUPFAM" id="SSF46785">
    <property type="entry name" value="Winged helix' DNA-binding domain"/>
    <property type="match status" value="1"/>
</dbReference>
<keyword evidence="5" id="KW-0346">Stress response</keyword>
<evidence type="ECO:0000256" key="1">
    <source>
        <dbReference type="ARBA" id="ARBA00004123"/>
    </source>
</evidence>
<evidence type="ECO:0000256" key="3">
    <source>
        <dbReference type="ARBA" id="ARBA00022553"/>
    </source>
</evidence>
<keyword evidence="10" id="KW-0175">Coiled coil</keyword>
<dbReference type="GO" id="GO:0000978">
    <property type="term" value="F:RNA polymerase II cis-regulatory region sequence-specific DNA binding"/>
    <property type="evidence" value="ECO:0007669"/>
    <property type="project" value="TreeGrafter"/>
</dbReference>
<dbReference type="GO" id="GO:0005634">
    <property type="term" value="C:nucleus"/>
    <property type="evidence" value="ECO:0007669"/>
    <property type="project" value="UniProtKB-SubCell"/>
</dbReference>
<protein>
    <recommendedName>
        <fullName evidence="12">HSF-type DNA-binding domain-containing protein</fullName>
    </recommendedName>
</protein>